<protein>
    <submittedName>
        <fullName evidence="1">Uncharacterized protein</fullName>
    </submittedName>
</protein>
<sequence>MNASATSQANQVLDDMFSTAQINFGTTIPQLQDQLGQLDAAYQTNNQNIFDNKQFIIQQQQSPDIYSIEHIQPLTEQLNLLISKTIQINSSLENLQKSRFLLQIFLDFVAAQHFLISLKSDFLAPKYCIPPNFRYQMRNPFRRAQSIFILKQLLIFKTIKYTNNNDQAELVCSNSLYSNTNLRLKSEQFNARWNGACTTVKSLIQEFQKVQIDEKYDIFDECRVVLSQVQRGQVPAVFTPEAVTHTYSSEFYKLISFLQTPQPNFPTAHQIFTTLRALEGDCWRYKILVFEAIFMMQVVGIDTEFDLPLMRDIKEEDSFNFSQRMIDSKLLGAKQFFDRIQNILISILRLAGALCGDQELFQQITRFSVEYLLKVFSARLIRKEHATVVCYVASLFKRFAGGMKAIQIARVKLDFANSRFGYPSNVNKSSQCKVQTFLDHFRSRIVIPQTQNYFIQKIGDQMKNKEIDFTEYVDLNMDLNAQIGFFKEFLTYEDFGLVYQEFDFIDYLRQRILSDESLEYDKQRVIQIKSRIQIAQLSLQTIQEAIMNRQQLDSKLASDLQHFRDPNIKHKKDVTEADIIEKYKSLDTVIVTKIQQCLIQYVNYDKQYNATDVKQEELELKQELILPNSLVHKLVPKLPISLILISEYNNFSKDSIDFDQETMSQYFQELRENNVNYSKYLNLLTPGQLDHISQPWPDIIFDSIQSDMNFQQLKNEQLLKKQQLNIQFNRNFLDPLLNQIFEKLFQQQIVLEEIVFQMDPLLTMQLQLNLQTDSFKYLLKNHEQSPVLVLDHLQIVQLQQDKLNRLFILSSQKFSTKISDSYEYPIQIQLQFLKIIKIFNDQIAQRIQLSNTFIIQVLDQNLQQFKSNMFHQIKTMIFPNTPIGQELPLIAPFATPQDFNLKSFKILETVLQEELNLKLSKKSLSETLQHLNLQSNGLPIGFSTNVANTSIYNNSYEIYAIPLCKQAFQAINNIFVGVFLACAKFSKELQPKIAYSTQISFKNLEIQAQQLLLLQIEALAAACRHIWSHCRVFDFHNQKVGIFNLHECAVAQVTLLDAHSTPSHAEFVGEILEKNLQFFSSAKQRELLVAEFLATFIAHIARFPLRDFETSILAKTELFVYEKHFEKAGFEVTQFRLLRAVLSVQNQESEGDMRWQQGLKLLNRRVWGE</sequence>
<organism evidence="1">
    <name type="scientific">Spironucleus salmonicida</name>
    <dbReference type="NCBI Taxonomy" id="348837"/>
    <lineage>
        <taxon>Eukaryota</taxon>
        <taxon>Metamonada</taxon>
        <taxon>Diplomonadida</taxon>
        <taxon>Hexamitidae</taxon>
        <taxon>Hexamitinae</taxon>
        <taxon>Spironucleus</taxon>
    </lineage>
</organism>
<proteinExistence type="predicted"/>
<evidence type="ECO:0000313" key="2">
    <source>
        <dbReference type="EMBL" id="KAH0570026.1"/>
    </source>
</evidence>
<name>V6LE52_9EUKA</name>
<dbReference type="EMBL" id="AUWU02000008">
    <property type="protein sequence ID" value="KAH0570026.1"/>
    <property type="molecule type" value="Genomic_DNA"/>
</dbReference>
<evidence type="ECO:0000313" key="3">
    <source>
        <dbReference type="Proteomes" id="UP000018208"/>
    </source>
</evidence>
<keyword evidence="3" id="KW-1185">Reference proteome</keyword>
<dbReference type="Proteomes" id="UP000018208">
    <property type="component" value="Unassembled WGS sequence"/>
</dbReference>
<evidence type="ECO:0000313" key="1">
    <source>
        <dbReference type="EMBL" id="EST42558.1"/>
    </source>
</evidence>
<dbReference type="EMBL" id="KI546159">
    <property type="protein sequence ID" value="EST42558.1"/>
    <property type="molecule type" value="Genomic_DNA"/>
</dbReference>
<dbReference type="AlphaFoldDB" id="V6LE52"/>
<gene>
    <name evidence="1" type="ORF">SS50377_17873</name>
    <name evidence="2" type="ORF">SS50377_28000</name>
</gene>
<reference evidence="2" key="2">
    <citation type="submission" date="2020-12" db="EMBL/GenBank/DDBJ databases">
        <title>New Spironucleus salmonicida genome in near-complete chromosomes.</title>
        <authorList>
            <person name="Xu F."/>
            <person name="Kurt Z."/>
            <person name="Jimenez-Gonzalez A."/>
            <person name="Astvaldsson A."/>
            <person name="Andersson J.O."/>
            <person name="Svard S.G."/>
        </authorList>
    </citation>
    <scope>NUCLEOTIDE SEQUENCE</scope>
    <source>
        <strain evidence="2">ATCC 50377</strain>
    </source>
</reference>
<accession>V6LE52</accession>
<reference evidence="1 2" key="1">
    <citation type="journal article" date="2014" name="PLoS Genet.">
        <title>The Genome of Spironucleus salmonicida Highlights a Fish Pathogen Adapted to Fluctuating Environments.</title>
        <authorList>
            <person name="Xu F."/>
            <person name="Jerlstrom-Hultqvist J."/>
            <person name="Einarsson E."/>
            <person name="Astvaldsson A."/>
            <person name="Svard S.G."/>
            <person name="Andersson J.O."/>
        </authorList>
    </citation>
    <scope>NUCLEOTIDE SEQUENCE</scope>
    <source>
        <strain evidence="2">ATCC 50377</strain>
    </source>
</reference>
<dbReference type="VEuPathDB" id="GiardiaDB:SS50377_28000"/>